<dbReference type="Gene3D" id="1.10.3210.10">
    <property type="entry name" value="Hypothetical protein af1432"/>
    <property type="match status" value="1"/>
</dbReference>
<evidence type="ECO:0000313" key="2">
    <source>
        <dbReference type="EMBL" id="SHJ26384.1"/>
    </source>
</evidence>
<gene>
    <name evidence="2" type="ORF">SAMN05444373_10361</name>
</gene>
<dbReference type="PANTHER" id="PTHR33525:SF3">
    <property type="entry name" value="RIBONUCLEASE Y"/>
    <property type="match status" value="1"/>
</dbReference>
<dbReference type="NCBIfam" id="TIGR00277">
    <property type="entry name" value="HDIG"/>
    <property type="match status" value="1"/>
</dbReference>
<feature type="domain" description="HDOD" evidence="1">
    <location>
        <begin position="20"/>
        <end position="218"/>
    </location>
</feature>
<reference evidence="2 3" key="1">
    <citation type="submission" date="2016-11" db="EMBL/GenBank/DDBJ databases">
        <authorList>
            <person name="Varghese N."/>
            <person name="Submissions S."/>
        </authorList>
    </citation>
    <scope>NUCLEOTIDE SEQUENCE [LARGE SCALE GENOMIC DNA]</scope>
    <source>
        <strain evidence="2 3">DSM 19027</strain>
    </source>
</reference>
<sequence length="291" mass="33482">MLDYPKDHPIIQQIQQSESLPRIPKDLGDALSMLLNPYEYDMNECIDRLYAIPGMETVLVRVINHISQFNRKITNLKDAILYLGAYNVRMISIAHMTRLLLPESCGRTKLFDSRKYWQHCVGTSIASYMIAEKTGQCDKEKIFTYGLIHDIGITVLDICLPQHLDEIYAKQVENGVHQTVAEKVVLNGITHAEIGMWLCEQWGLPEEICVIVGYHHSPFPYGRINNEINVLYLADSISTNYYENLLGTSTTFIYSDHVREKLNLSHEFVQSLAEKLPDEVDRIIRNEYFAL</sequence>
<accession>A0A1M6HWC0</accession>
<dbReference type="EMBL" id="FQZP01000036">
    <property type="protein sequence ID" value="SHJ26384.1"/>
    <property type="molecule type" value="Genomic_DNA"/>
</dbReference>
<keyword evidence="3" id="KW-1185">Reference proteome</keyword>
<dbReference type="AlphaFoldDB" id="A0A1M6HWC0"/>
<organism evidence="2 3">
    <name type="scientific">Thermoclostridium caenicola</name>
    <dbReference type="NCBI Taxonomy" id="659425"/>
    <lineage>
        <taxon>Bacteria</taxon>
        <taxon>Bacillati</taxon>
        <taxon>Bacillota</taxon>
        <taxon>Clostridia</taxon>
        <taxon>Eubacteriales</taxon>
        <taxon>Oscillospiraceae</taxon>
        <taxon>Thermoclostridium</taxon>
    </lineage>
</organism>
<dbReference type="OrthoDB" id="2045426at2"/>
<evidence type="ECO:0000259" key="1">
    <source>
        <dbReference type="PROSITE" id="PS51833"/>
    </source>
</evidence>
<dbReference type="RefSeq" id="WP_149679084.1">
    <property type="nucleotide sequence ID" value="NZ_FQZP01000036.1"/>
</dbReference>
<dbReference type="Pfam" id="PF08668">
    <property type="entry name" value="HDOD"/>
    <property type="match status" value="1"/>
</dbReference>
<dbReference type="InterPro" id="IPR052340">
    <property type="entry name" value="RNase_Y/CdgJ"/>
</dbReference>
<dbReference type="SUPFAM" id="SSF109604">
    <property type="entry name" value="HD-domain/PDEase-like"/>
    <property type="match status" value="1"/>
</dbReference>
<name>A0A1M6HWC0_9FIRM</name>
<proteinExistence type="predicted"/>
<evidence type="ECO:0000313" key="3">
    <source>
        <dbReference type="Proteomes" id="UP000324781"/>
    </source>
</evidence>
<dbReference type="Proteomes" id="UP000324781">
    <property type="component" value="Unassembled WGS sequence"/>
</dbReference>
<dbReference type="InterPro" id="IPR006675">
    <property type="entry name" value="HDIG_dom"/>
</dbReference>
<protein>
    <submittedName>
        <fullName evidence="2">HDIG domain-containing protein</fullName>
    </submittedName>
</protein>
<dbReference type="InterPro" id="IPR013976">
    <property type="entry name" value="HDOD"/>
</dbReference>
<dbReference type="PROSITE" id="PS51833">
    <property type="entry name" value="HDOD"/>
    <property type="match status" value="1"/>
</dbReference>
<dbReference type="PANTHER" id="PTHR33525">
    <property type="match status" value="1"/>
</dbReference>